<organism evidence="2 3">
    <name type="scientific">Tegillarca granosa</name>
    <name type="common">Malaysian cockle</name>
    <name type="synonym">Anadara granosa</name>
    <dbReference type="NCBI Taxonomy" id="220873"/>
    <lineage>
        <taxon>Eukaryota</taxon>
        <taxon>Metazoa</taxon>
        <taxon>Spiralia</taxon>
        <taxon>Lophotrochozoa</taxon>
        <taxon>Mollusca</taxon>
        <taxon>Bivalvia</taxon>
        <taxon>Autobranchia</taxon>
        <taxon>Pteriomorphia</taxon>
        <taxon>Arcoida</taxon>
        <taxon>Arcoidea</taxon>
        <taxon>Arcidae</taxon>
        <taxon>Tegillarca</taxon>
    </lineage>
</organism>
<feature type="compositionally biased region" description="Basic residues" evidence="1">
    <location>
        <begin position="65"/>
        <end position="74"/>
    </location>
</feature>
<feature type="region of interest" description="Disordered" evidence="1">
    <location>
        <begin position="46"/>
        <end position="74"/>
    </location>
</feature>
<accession>A0ABQ9EDV1</accession>
<feature type="compositionally biased region" description="Polar residues" evidence="1">
    <location>
        <begin position="54"/>
        <end position="64"/>
    </location>
</feature>
<evidence type="ECO:0000313" key="3">
    <source>
        <dbReference type="Proteomes" id="UP001217089"/>
    </source>
</evidence>
<name>A0ABQ9EDV1_TEGGR</name>
<reference evidence="2 3" key="1">
    <citation type="submission" date="2022-12" db="EMBL/GenBank/DDBJ databases">
        <title>Chromosome-level genome of Tegillarca granosa.</title>
        <authorList>
            <person name="Kim J."/>
        </authorList>
    </citation>
    <scope>NUCLEOTIDE SEQUENCE [LARGE SCALE GENOMIC DNA]</scope>
    <source>
        <strain evidence="2">Teg-2019</strain>
        <tissue evidence="2">Adductor muscle</tissue>
    </source>
</reference>
<sequence>MICTVTFPFDALYQKSLSCDESVLENFSSNEITSCKRRDGIKQVSYKPSHIDEMTQSSHSTYTCNRKRQRGNKN</sequence>
<evidence type="ECO:0000313" key="2">
    <source>
        <dbReference type="EMBL" id="KAJ8303514.1"/>
    </source>
</evidence>
<proteinExistence type="predicted"/>
<protein>
    <submittedName>
        <fullName evidence="2">Uncharacterized protein</fullName>
    </submittedName>
</protein>
<evidence type="ECO:0000256" key="1">
    <source>
        <dbReference type="SAM" id="MobiDB-lite"/>
    </source>
</evidence>
<comment type="caution">
    <text evidence="2">The sequence shown here is derived from an EMBL/GenBank/DDBJ whole genome shotgun (WGS) entry which is preliminary data.</text>
</comment>
<dbReference type="Proteomes" id="UP001217089">
    <property type="component" value="Unassembled WGS sequence"/>
</dbReference>
<keyword evidence="3" id="KW-1185">Reference proteome</keyword>
<gene>
    <name evidence="2" type="ORF">KUTeg_019910</name>
</gene>
<dbReference type="EMBL" id="JARBDR010000917">
    <property type="protein sequence ID" value="KAJ8303514.1"/>
    <property type="molecule type" value="Genomic_DNA"/>
</dbReference>